<dbReference type="GO" id="GO:0000155">
    <property type="term" value="F:phosphorelay sensor kinase activity"/>
    <property type="evidence" value="ECO:0007669"/>
    <property type="project" value="InterPro"/>
</dbReference>
<dbReference type="OrthoDB" id="199946at2"/>
<reference evidence="12 13" key="1">
    <citation type="submission" date="2019-03" db="EMBL/GenBank/DDBJ databases">
        <title>Genomic Encyclopedia of Type Strains, Phase IV (KMG-IV): sequencing the most valuable type-strain genomes for metagenomic binning, comparative biology and taxonomic classification.</title>
        <authorList>
            <person name="Goeker M."/>
        </authorList>
    </citation>
    <scope>NUCLEOTIDE SEQUENCE [LARGE SCALE GENOMIC DNA]</scope>
    <source>
        <strain evidence="12 13">DSM 45707</strain>
    </source>
</reference>
<keyword evidence="3" id="KW-0597">Phosphoprotein</keyword>
<feature type="domain" description="Signal transduction histidine kinase subgroup 3 dimerisation and phosphoacceptor" evidence="11">
    <location>
        <begin position="202"/>
        <end position="264"/>
    </location>
</feature>
<evidence type="ECO:0000256" key="4">
    <source>
        <dbReference type="ARBA" id="ARBA00022679"/>
    </source>
</evidence>
<evidence type="ECO:0000259" key="10">
    <source>
        <dbReference type="Pfam" id="PF02518"/>
    </source>
</evidence>
<evidence type="ECO:0000256" key="2">
    <source>
        <dbReference type="ARBA" id="ARBA00012438"/>
    </source>
</evidence>
<keyword evidence="13" id="KW-1185">Reference proteome</keyword>
<dbReference type="Gene3D" id="3.30.565.10">
    <property type="entry name" value="Histidine kinase-like ATPase, C-terminal domain"/>
    <property type="match status" value="1"/>
</dbReference>
<evidence type="ECO:0000256" key="8">
    <source>
        <dbReference type="ARBA" id="ARBA00023012"/>
    </source>
</evidence>
<dbReference type="RefSeq" id="WP_131925422.1">
    <property type="nucleotide sequence ID" value="NZ_SMAG01000006.1"/>
</dbReference>
<keyword evidence="5" id="KW-0547">Nucleotide-binding</keyword>
<dbReference type="InterPro" id="IPR003594">
    <property type="entry name" value="HATPase_dom"/>
</dbReference>
<keyword evidence="6 12" id="KW-0418">Kinase</keyword>
<keyword evidence="9" id="KW-0472">Membrane</keyword>
<dbReference type="Gene3D" id="1.20.5.1930">
    <property type="match status" value="1"/>
</dbReference>
<feature type="transmembrane region" description="Helical" evidence="9">
    <location>
        <begin position="41"/>
        <end position="60"/>
    </location>
</feature>
<proteinExistence type="predicted"/>
<dbReference type="PANTHER" id="PTHR24421:SF10">
    <property type="entry name" value="NITRATE_NITRITE SENSOR PROTEIN NARQ"/>
    <property type="match status" value="1"/>
</dbReference>
<dbReference type="GO" id="GO:0046983">
    <property type="term" value="F:protein dimerization activity"/>
    <property type="evidence" value="ECO:0007669"/>
    <property type="project" value="InterPro"/>
</dbReference>
<keyword evidence="7" id="KW-0067">ATP-binding</keyword>
<feature type="transmembrane region" description="Helical" evidence="9">
    <location>
        <begin position="138"/>
        <end position="160"/>
    </location>
</feature>
<dbReference type="GO" id="GO:0005524">
    <property type="term" value="F:ATP binding"/>
    <property type="evidence" value="ECO:0007669"/>
    <property type="project" value="UniProtKB-KW"/>
</dbReference>
<evidence type="ECO:0000256" key="9">
    <source>
        <dbReference type="SAM" id="Phobius"/>
    </source>
</evidence>
<evidence type="ECO:0000313" key="13">
    <source>
        <dbReference type="Proteomes" id="UP000294937"/>
    </source>
</evidence>
<evidence type="ECO:0000256" key="3">
    <source>
        <dbReference type="ARBA" id="ARBA00022553"/>
    </source>
</evidence>
<dbReference type="AlphaFoldDB" id="A0A4R3L1U9"/>
<dbReference type="SUPFAM" id="SSF55874">
    <property type="entry name" value="ATPase domain of HSP90 chaperone/DNA topoisomerase II/histidine kinase"/>
    <property type="match status" value="1"/>
</dbReference>
<comment type="caution">
    <text evidence="12">The sequence shown here is derived from an EMBL/GenBank/DDBJ whole genome shotgun (WGS) entry which is preliminary data.</text>
</comment>
<dbReference type="InterPro" id="IPR011712">
    <property type="entry name" value="Sig_transdc_His_kin_sub3_dim/P"/>
</dbReference>
<comment type="catalytic activity">
    <reaction evidence="1">
        <text>ATP + protein L-histidine = ADP + protein N-phospho-L-histidine.</text>
        <dbReference type="EC" id="2.7.13.3"/>
    </reaction>
</comment>
<keyword evidence="9" id="KW-0812">Transmembrane</keyword>
<feature type="domain" description="Histidine kinase/HSP90-like ATPase" evidence="10">
    <location>
        <begin position="312"/>
        <end position="394"/>
    </location>
</feature>
<keyword evidence="8" id="KW-0902">Two-component regulatory system</keyword>
<dbReference type="Proteomes" id="UP000294937">
    <property type="component" value="Unassembled WGS sequence"/>
</dbReference>
<keyword evidence="4" id="KW-0808">Transferase</keyword>
<dbReference type="Pfam" id="PF07730">
    <property type="entry name" value="HisKA_3"/>
    <property type="match status" value="1"/>
</dbReference>
<accession>A0A4R3L1U9</accession>
<evidence type="ECO:0000259" key="11">
    <source>
        <dbReference type="Pfam" id="PF07730"/>
    </source>
</evidence>
<protein>
    <recommendedName>
        <fullName evidence="2">histidine kinase</fullName>
        <ecNumber evidence="2">2.7.13.3</ecNumber>
    </recommendedName>
</protein>
<evidence type="ECO:0000256" key="1">
    <source>
        <dbReference type="ARBA" id="ARBA00000085"/>
    </source>
</evidence>
<keyword evidence="9" id="KW-1133">Transmembrane helix</keyword>
<evidence type="ECO:0000256" key="5">
    <source>
        <dbReference type="ARBA" id="ARBA00022741"/>
    </source>
</evidence>
<dbReference type="EMBL" id="SMAG01000006">
    <property type="protein sequence ID" value="TCS93581.1"/>
    <property type="molecule type" value="Genomic_DNA"/>
</dbReference>
<name>A0A4R3L1U9_9BACL</name>
<dbReference type="PANTHER" id="PTHR24421">
    <property type="entry name" value="NITRATE/NITRITE SENSOR PROTEIN NARX-RELATED"/>
    <property type="match status" value="1"/>
</dbReference>
<dbReference type="CDD" id="cd16917">
    <property type="entry name" value="HATPase_UhpB-NarQ-NarX-like"/>
    <property type="match status" value="1"/>
</dbReference>
<sequence length="406" mass="46708">MVEKRKWHWIEWLFFILLTCGFGIELFILPNSQPIFQDPQTRFWIIIMITLSYFIPLFFWRPNYIHRNGFVISVLLTTGLLELYLVYLVQHFFQITSLHVMIIGYLSTRRMLKWTIPVFVLAIPFIEFFLVLPENRVHILMMLVNLILTLGLGLSLQHFIQKNKQIQQLYQKNLQQFQLIKEQNQALELYSQQIEHLTLLRERNRMARELHDTVGHTLTSVVMGLDAAIYLIEVSPERAKEKLEVLRNVTSNGLDEVRRNIHQIAVLDEDTLSSQISNITSEFAIHTSTEISFQLKGKESELSESMKLVFLRCLQESLTNAKRHGQAAKIEVSLTYQTSQVELCVKDNGIGAEEICAGFGIESMKERLAAVHGSLSIISSLQKGTTVVCTIPLPDSLNSIKGAENY</sequence>
<dbReference type="Pfam" id="PF02518">
    <property type="entry name" value="HATPase_c"/>
    <property type="match status" value="1"/>
</dbReference>
<dbReference type="InterPro" id="IPR050482">
    <property type="entry name" value="Sensor_HK_TwoCompSys"/>
</dbReference>
<gene>
    <name evidence="12" type="ORF">EDD58_10614</name>
</gene>
<evidence type="ECO:0000256" key="6">
    <source>
        <dbReference type="ARBA" id="ARBA00022777"/>
    </source>
</evidence>
<dbReference type="GO" id="GO:0016020">
    <property type="term" value="C:membrane"/>
    <property type="evidence" value="ECO:0007669"/>
    <property type="project" value="InterPro"/>
</dbReference>
<dbReference type="InterPro" id="IPR036890">
    <property type="entry name" value="HATPase_C_sf"/>
</dbReference>
<evidence type="ECO:0000313" key="12">
    <source>
        <dbReference type="EMBL" id="TCS93581.1"/>
    </source>
</evidence>
<dbReference type="EC" id="2.7.13.3" evidence="2"/>
<feature type="transmembrane region" description="Helical" evidence="9">
    <location>
        <begin position="114"/>
        <end position="132"/>
    </location>
</feature>
<organism evidence="12 13">
    <name type="scientific">Hazenella coriacea</name>
    <dbReference type="NCBI Taxonomy" id="1179467"/>
    <lineage>
        <taxon>Bacteria</taxon>
        <taxon>Bacillati</taxon>
        <taxon>Bacillota</taxon>
        <taxon>Bacilli</taxon>
        <taxon>Bacillales</taxon>
        <taxon>Thermoactinomycetaceae</taxon>
        <taxon>Hazenella</taxon>
    </lineage>
</organism>
<feature type="transmembrane region" description="Helical" evidence="9">
    <location>
        <begin position="12"/>
        <end position="29"/>
    </location>
</feature>
<evidence type="ECO:0000256" key="7">
    <source>
        <dbReference type="ARBA" id="ARBA00022840"/>
    </source>
</evidence>
<feature type="transmembrane region" description="Helical" evidence="9">
    <location>
        <begin position="67"/>
        <end position="85"/>
    </location>
</feature>